<gene>
    <name evidence="2" type="ORF">Asulf_01455</name>
</gene>
<dbReference type="HOGENOM" id="CLU_578250_0_0_2"/>
<proteinExistence type="predicted"/>
<reference evidence="2 3" key="1">
    <citation type="journal article" date="2013" name="Genome Announc.">
        <title>Complete Genome Sequence of the Thermophilic and Facultatively Chemolithoautotrophic Sulfate Reducer Archaeoglobus sulfaticallidus Strain PM70-1T.</title>
        <authorList>
            <person name="Stokke R."/>
            <person name="Hocking W.P."/>
            <person name="Steinsbu B.O."/>
            <person name="Steen I.H."/>
        </authorList>
    </citation>
    <scope>NUCLEOTIDE SEQUENCE [LARGE SCALE GENOMIC DNA]</scope>
    <source>
        <strain evidence="2">PM70-1</strain>
    </source>
</reference>
<accession>N0BEJ9</accession>
<dbReference type="STRING" id="387631.Asulf_01455"/>
<organism evidence="2 3">
    <name type="scientific">Archaeoglobus sulfaticallidus PM70-1</name>
    <dbReference type="NCBI Taxonomy" id="387631"/>
    <lineage>
        <taxon>Archaea</taxon>
        <taxon>Methanobacteriati</taxon>
        <taxon>Methanobacteriota</taxon>
        <taxon>Archaeoglobi</taxon>
        <taxon>Archaeoglobales</taxon>
        <taxon>Archaeoglobaceae</taxon>
        <taxon>Archaeoglobus</taxon>
    </lineage>
</organism>
<evidence type="ECO:0000313" key="3">
    <source>
        <dbReference type="Proteomes" id="UP000013307"/>
    </source>
</evidence>
<keyword evidence="1" id="KW-0812">Transmembrane</keyword>
<feature type="transmembrane region" description="Helical" evidence="1">
    <location>
        <begin position="334"/>
        <end position="357"/>
    </location>
</feature>
<keyword evidence="1" id="KW-0472">Membrane</keyword>
<sequence length="398" mass="44541">MRRELGLIFIGTLLLIMAIIPCSATKVAISGGFYSHNYVLPQGESIKGEDMYVVIFNKMDRPVLVNVTYEAPEFIKINLSSTGYYLNPNEYRKVYVELKADEDAVPGNYTVKVIAIVYETEGDLPVKVVASAAQEADVTVTGEKAFVEVVAVDPVGNIAEVALIKLFKENYEIASAYGKLEKRVTPGNYTAVAYLLNEEAARKSFTLKPDEHKRIELLIKAVYFEVFDVLPARDQEGRLGYAQVIAVVKNLYMELPNTTIVLHVTGNTNETIEIYKTPKLLLERTEAKYNYIPEGGWKDGKYIFQAKVISNGVVYAISPKKELEVSVAKPIEKAISGVVIAIALLLILAVLLILLLFRRRKREKILEEIYGNLKRSLETSRECVGDVKEMNEGLKKFV</sequence>
<dbReference type="eggNOG" id="arCOG02087">
    <property type="taxonomic scope" value="Archaea"/>
</dbReference>
<protein>
    <submittedName>
        <fullName evidence="2">Uncharacterized protein</fullName>
    </submittedName>
</protein>
<keyword evidence="3" id="KW-1185">Reference proteome</keyword>
<evidence type="ECO:0000313" key="2">
    <source>
        <dbReference type="EMBL" id="AGK61438.1"/>
    </source>
</evidence>
<dbReference type="KEGG" id="ast:Asulf_01455"/>
<evidence type="ECO:0000256" key="1">
    <source>
        <dbReference type="SAM" id="Phobius"/>
    </source>
</evidence>
<keyword evidence="1" id="KW-1133">Transmembrane helix</keyword>
<name>N0BEJ9_9EURY</name>
<dbReference type="Proteomes" id="UP000013307">
    <property type="component" value="Chromosome"/>
</dbReference>
<dbReference type="EMBL" id="CP005290">
    <property type="protein sequence ID" value="AGK61438.1"/>
    <property type="molecule type" value="Genomic_DNA"/>
</dbReference>
<dbReference type="AlphaFoldDB" id="N0BEJ9"/>